<gene>
    <name evidence="1" type="ORF">SLINC_4538</name>
</gene>
<evidence type="ECO:0000313" key="2">
    <source>
        <dbReference type="Proteomes" id="UP000092598"/>
    </source>
</evidence>
<sequence length="424" mass="47442">MGVGVLCLQDVAVSKKSEPFVVMMTLDRETSSVVLTRSDGKEARQPMGQSPFESTSLLSRLHYSPALGGLLAVTCKGDDIAFELPARDLDQLERRLVVYLDQNMWRPVSEALQGGATVESKDRDAADQLAEWVRDRRIVLPASAGHYHETTKWSLADKRYRLGLTILQLSRGWQMRDPLQVRRDEIGGMFRGWLGQGDDVRAASVFTLAPNSLHSASRLTSYSPPSDFSVADAFRMVSLTSASAYIDVMLDTERVEPGPEPGWVQSNQQFSDWLDGQNWDSQQKRRSIDAFLFADLQRDLAEGAHAAGLSPQDLQQWGQKQPMDGLSTLPATGLYREMLHNRHLNKGTTWQRNDLTDMIYLSCAAGYADFVVCERHMREPLERGVRRLGLRTKVFRRLSEAVVAVGQALEQQAHDTSASTKKES</sequence>
<name>A0A1B1MEE3_STRLN</name>
<dbReference type="AlphaFoldDB" id="A0A1B1MEE3"/>
<organism evidence="1 2">
    <name type="scientific">Streptomyces lincolnensis</name>
    <dbReference type="NCBI Taxonomy" id="1915"/>
    <lineage>
        <taxon>Bacteria</taxon>
        <taxon>Bacillati</taxon>
        <taxon>Actinomycetota</taxon>
        <taxon>Actinomycetes</taxon>
        <taxon>Kitasatosporales</taxon>
        <taxon>Streptomycetaceae</taxon>
        <taxon>Streptomyces</taxon>
    </lineage>
</organism>
<evidence type="ECO:0000313" key="1">
    <source>
        <dbReference type="EMBL" id="ANS66762.1"/>
    </source>
</evidence>
<reference evidence="1 2" key="1">
    <citation type="submission" date="2016-07" db="EMBL/GenBank/DDBJ databases">
        <title>Enhancement of antibiotic productionsby engineered nitrateutilization in actinobacteria.</title>
        <authorList>
            <person name="Meng S.C."/>
        </authorList>
    </citation>
    <scope>NUCLEOTIDE SEQUENCE [LARGE SCALE GENOMIC DNA]</scope>
    <source>
        <strain evidence="1 2">NRRL 2936</strain>
    </source>
</reference>
<dbReference type="STRING" id="1915.SLINC_4538"/>
<dbReference type="EMBL" id="CP016438">
    <property type="protein sequence ID" value="ANS66762.1"/>
    <property type="molecule type" value="Genomic_DNA"/>
</dbReference>
<accession>A0A1B1MEE3</accession>
<dbReference type="Proteomes" id="UP000092598">
    <property type="component" value="Chromosome"/>
</dbReference>
<protein>
    <submittedName>
        <fullName evidence="1">Uncharacterized protein</fullName>
    </submittedName>
</protein>
<keyword evidence="2" id="KW-1185">Reference proteome</keyword>
<proteinExistence type="predicted"/>
<dbReference type="KEGG" id="sls:SLINC_4538"/>